<accession>A0ACB8XHA5</accession>
<keyword evidence="2" id="KW-1185">Reference proteome</keyword>
<evidence type="ECO:0000313" key="2">
    <source>
        <dbReference type="Proteomes" id="UP001055879"/>
    </source>
</evidence>
<organism evidence="1 2">
    <name type="scientific">Arctium lappa</name>
    <name type="common">Greater burdock</name>
    <name type="synonym">Lappa major</name>
    <dbReference type="NCBI Taxonomy" id="4217"/>
    <lineage>
        <taxon>Eukaryota</taxon>
        <taxon>Viridiplantae</taxon>
        <taxon>Streptophyta</taxon>
        <taxon>Embryophyta</taxon>
        <taxon>Tracheophyta</taxon>
        <taxon>Spermatophyta</taxon>
        <taxon>Magnoliopsida</taxon>
        <taxon>eudicotyledons</taxon>
        <taxon>Gunneridae</taxon>
        <taxon>Pentapetalae</taxon>
        <taxon>asterids</taxon>
        <taxon>campanulids</taxon>
        <taxon>Asterales</taxon>
        <taxon>Asteraceae</taxon>
        <taxon>Carduoideae</taxon>
        <taxon>Cardueae</taxon>
        <taxon>Arctiinae</taxon>
        <taxon>Arctium</taxon>
    </lineage>
</organism>
<protein>
    <submittedName>
        <fullName evidence="1">Uncharacterized protein</fullName>
    </submittedName>
</protein>
<evidence type="ECO:0000313" key="1">
    <source>
        <dbReference type="EMBL" id="KAI3666895.1"/>
    </source>
</evidence>
<dbReference type="EMBL" id="CM042063">
    <property type="protein sequence ID" value="KAI3666895.1"/>
    <property type="molecule type" value="Genomic_DNA"/>
</dbReference>
<reference evidence="1 2" key="2">
    <citation type="journal article" date="2022" name="Mol. Ecol. Resour.">
        <title>The genomes of chicory, endive, great burdock and yacon provide insights into Asteraceae paleo-polyploidization history and plant inulin production.</title>
        <authorList>
            <person name="Fan W."/>
            <person name="Wang S."/>
            <person name="Wang H."/>
            <person name="Wang A."/>
            <person name="Jiang F."/>
            <person name="Liu H."/>
            <person name="Zhao H."/>
            <person name="Xu D."/>
            <person name="Zhang Y."/>
        </authorList>
    </citation>
    <scope>NUCLEOTIDE SEQUENCE [LARGE SCALE GENOMIC DNA]</scope>
    <source>
        <strain evidence="2">cv. Niubang</strain>
    </source>
</reference>
<proteinExistence type="predicted"/>
<sequence>MCPGSTSLPPFAASRIDETSNHCANHLADKQTQMQNYKYFIKPKPVAVILGAAEISNAHGRKEQGITQRMDELKRGRREGGKNHVFREVAVACSAVRASYRARWAGRRARKRKTSFLAIVRVCPVKKESESGRNQIYFYEKLYGTHDSQ</sequence>
<name>A0ACB8XHA5_ARCLA</name>
<dbReference type="Proteomes" id="UP001055879">
    <property type="component" value="Linkage Group LG17"/>
</dbReference>
<gene>
    <name evidence="1" type="ORF">L6452_41935</name>
</gene>
<reference evidence="2" key="1">
    <citation type="journal article" date="2022" name="Mol. Ecol. Resour.">
        <title>The genomes of chicory, endive, great burdock and yacon provide insights into Asteraceae palaeo-polyploidization history and plant inulin production.</title>
        <authorList>
            <person name="Fan W."/>
            <person name="Wang S."/>
            <person name="Wang H."/>
            <person name="Wang A."/>
            <person name="Jiang F."/>
            <person name="Liu H."/>
            <person name="Zhao H."/>
            <person name="Xu D."/>
            <person name="Zhang Y."/>
        </authorList>
    </citation>
    <scope>NUCLEOTIDE SEQUENCE [LARGE SCALE GENOMIC DNA]</scope>
    <source>
        <strain evidence="2">cv. Niubang</strain>
    </source>
</reference>
<comment type="caution">
    <text evidence="1">The sequence shown here is derived from an EMBL/GenBank/DDBJ whole genome shotgun (WGS) entry which is preliminary data.</text>
</comment>